<proteinExistence type="predicted"/>
<gene>
    <name evidence="1" type="ORF">HanXRQr2_Chr12g0546541</name>
</gene>
<protein>
    <submittedName>
        <fullName evidence="1">Uncharacterized protein</fullName>
    </submittedName>
</protein>
<reference evidence="1" key="1">
    <citation type="journal article" date="2017" name="Nature">
        <title>The sunflower genome provides insights into oil metabolism, flowering and Asterid evolution.</title>
        <authorList>
            <person name="Badouin H."/>
            <person name="Gouzy J."/>
            <person name="Grassa C.J."/>
            <person name="Murat F."/>
            <person name="Staton S.E."/>
            <person name="Cottret L."/>
            <person name="Lelandais-Briere C."/>
            <person name="Owens G.L."/>
            <person name="Carrere S."/>
            <person name="Mayjonade B."/>
            <person name="Legrand L."/>
            <person name="Gill N."/>
            <person name="Kane N.C."/>
            <person name="Bowers J.E."/>
            <person name="Hubner S."/>
            <person name="Bellec A."/>
            <person name="Berard A."/>
            <person name="Berges H."/>
            <person name="Blanchet N."/>
            <person name="Boniface M.C."/>
            <person name="Brunel D."/>
            <person name="Catrice O."/>
            <person name="Chaidir N."/>
            <person name="Claudel C."/>
            <person name="Donnadieu C."/>
            <person name="Faraut T."/>
            <person name="Fievet G."/>
            <person name="Helmstetter N."/>
            <person name="King M."/>
            <person name="Knapp S.J."/>
            <person name="Lai Z."/>
            <person name="Le Paslier M.C."/>
            <person name="Lippi Y."/>
            <person name="Lorenzon L."/>
            <person name="Mandel J.R."/>
            <person name="Marage G."/>
            <person name="Marchand G."/>
            <person name="Marquand E."/>
            <person name="Bret-Mestries E."/>
            <person name="Morien E."/>
            <person name="Nambeesan S."/>
            <person name="Nguyen T."/>
            <person name="Pegot-Espagnet P."/>
            <person name="Pouilly N."/>
            <person name="Raftis F."/>
            <person name="Sallet E."/>
            <person name="Schiex T."/>
            <person name="Thomas J."/>
            <person name="Vandecasteele C."/>
            <person name="Vares D."/>
            <person name="Vear F."/>
            <person name="Vautrin S."/>
            <person name="Crespi M."/>
            <person name="Mangin B."/>
            <person name="Burke J.M."/>
            <person name="Salse J."/>
            <person name="Munos S."/>
            <person name="Vincourt P."/>
            <person name="Rieseberg L.H."/>
            <person name="Langlade N.B."/>
        </authorList>
    </citation>
    <scope>NUCLEOTIDE SEQUENCE</scope>
    <source>
        <tissue evidence="1">Leaves</tissue>
    </source>
</reference>
<evidence type="ECO:0000313" key="2">
    <source>
        <dbReference type="Proteomes" id="UP000215914"/>
    </source>
</evidence>
<sequence length="42" mass="5012">MVLPSFHLFLFVLERLPYTILVQSLYHQLDHLVLQNQKAENC</sequence>
<dbReference type="Gramene" id="mRNA:HanXRQr2_Chr12g0546541">
    <property type="protein sequence ID" value="mRNA:HanXRQr2_Chr12g0546541"/>
    <property type="gene ID" value="HanXRQr2_Chr12g0546541"/>
</dbReference>
<name>A0A9K3HHB4_HELAN</name>
<organism evidence="1 2">
    <name type="scientific">Helianthus annuus</name>
    <name type="common">Common sunflower</name>
    <dbReference type="NCBI Taxonomy" id="4232"/>
    <lineage>
        <taxon>Eukaryota</taxon>
        <taxon>Viridiplantae</taxon>
        <taxon>Streptophyta</taxon>
        <taxon>Embryophyta</taxon>
        <taxon>Tracheophyta</taxon>
        <taxon>Spermatophyta</taxon>
        <taxon>Magnoliopsida</taxon>
        <taxon>eudicotyledons</taxon>
        <taxon>Gunneridae</taxon>
        <taxon>Pentapetalae</taxon>
        <taxon>asterids</taxon>
        <taxon>campanulids</taxon>
        <taxon>Asterales</taxon>
        <taxon>Asteraceae</taxon>
        <taxon>Asteroideae</taxon>
        <taxon>Heliantheae alliance</taxon>
        <taxon>Heliantheae</taxon>
        <taxon>Helianthus</taxon>
    </lineage>
</organism>
<evidence type="ECO:0000313" key="1">
    <source>
        <dbReference type="EMBL" id="KAF5778361.1"/>
    </source>
</evidence>
<comment type="caution">
    <text evidence="1">The sequence shown here is derived from an EMBL/GenBank/DDBJ whole genome shotgun (WGS) entry which is preliminary data.</text>
</comment>
<dbReference type="EMBL" id="MNCJ02000327">
    <property type="protein sequence ID" value="KAF5778361.1"/>
    <property type="molecule type" value="Genomic_DNA"/>
</dbReference>
<keyword evidence="2" id="KW-1185">Reference proteome</keyword>
<reference evidence="1" key="2">
    <citation type="submission" date="2020-06" db="EMBL/GenBank/DDBJ databases">
        <title>Helianthus annuus Genome sequencing and assembly Release 2.</title>
        <authorList>
            <person name="Gouzy J."/>
            <person name="Langlade N."/>
            <person name="Munos S."/>
        </authorList>
    </citation>
    <scope>NUCLEOTIDE SEQUENCE</scope>
    <source>
        <tissue evidence="1">Leaves</tissue>
    </source>
</reference>
<dbReference type="AlphaFoldDB" id="A0A9K3HHB4"/>
<dbReference type="Proteomes" id="UP000215914">
    <property type="component" value="Unassembled WGS sequence"/>
</dbReference>
<accession>A0A9K3HHB4</accession>